<feature type="binding site" evidence="1">
    <location>
        <position position="122"/>
    </location>
    <ligand>
        <name>Mn(2+)</name>
        <dbReference type="ChEBI" id="CHEBI:29035"/>
        <label>2</label>
    </ligand>
</feature>
<protein>
    <submittedName>
        <fullName evidence="3">N-acyl-L-amino acid amidohydrolase</fullName>
    </submittedName>
</protein>
<dbReference type="OrthoDB" id="9777385at2"/>
<dbReference type="SUPFAM" id="SSF55031">
    <property type="entry name" value="Bacterial exopeptidase dimerisation domain"/>
    <property type="match status" value="1"/>
</dbReference>
<dbReference type="EMBL" id="CP023563">
    <property type="protein sequence ID" value="ATG51525.1"/>
    <property type="molecule type" value="Genomic_DNA"/>
</dbReference>
<dbReference type="Pfam" id="PF01546">
    <property type="entry name" value="Peptidase_M20"/>
    <property type="match status" value="1"/>
</dbReference>
<evidence type="ECO:0000259" key="2">
    <source>
        <dbReference type="Pfam" id="PF07687"/>
    </source>
</evidence>
<feature type="binding site" evidence="1">
    <location>
        <position position="124"/>
    </location>
    <ligand>
        <name>Mn(2+)</name>
        <dbReference type="ChEBI" id="CHEBI:29035"/>
        <label>2</label>
    </ligand>
</feature>
<organism evidence="3 4">
    <name type="scientific">Brachybacterium vulturis</name>
    <dbReference type="NCBI Taxonomy" id="2017484"/>
    <lineage>
        <taxon>Bacteria</taxon>
        <taxon>Bacillati</taxon>
        <taxon>Actinomycetota</taxon>
        <taxon>Actinomycetes</taxon>
        <taxon>Micrococcales</taxon>
        <taxon>Dermabacteraceae</taxon>
        <taxon>Brachybacterium</taxon>
    </lineage>
</organism>
<keyword evidence="1" id="KW-0464">Manganese</keyword>
<feature type="domain" description="Peptidase M20 dimerisation" evidence="2">
    <location>
        <begin position="194"/>
        <end position="304"/>
    </location>
</feature>
<dbReference type="InterPro" id="IPR002933">
    <property type="entry name" value="Peptidase_M20"/>
</dbReference>
<dbReference type="KEGG" id="brz:CFK38_08290"/>
<keyword evidence="3" id="KW-0378">Hydrolase</keyword>
<dbReference type="AlphaFoldDB" id="A0A291GMS4"/>
<dbReference type="CDD" id="cd08014">
    <property type="entry name" value="M20_Acy1-like"/>
    <property type="match status" value="1"/>
</dbReference>
<evidence type="ECO:0000256" key="1">
    <source>
        <dbReference type="PIRSR" id="PIRSR005962-1"/>
    </source>
</evidence>
<dbReference type="SUPFAM" id="SSF53187">
    <property type="entry name" value="Zn-dependent exopeptidases"/>
    <property type="match status" value="1"/>
</dbReference>
<dbReference type="NCBIfam" id="TIGR01891">
    <property type="entry name" value="amidohydrolases"/>
    <property type="match status" value="1"/>
</dbReference>
<comment type="cofactor">
    <cofactor evidence="1">
        <name>Mn(2+)</name>
        <dbReference type="ChEBI" id="CHEBI:29035"/>
    </cofactor>
    <text evidence="1">The Mn(2+) ion enhances activity.</text>
</comment>
<feature type="binding site" evidence="1">
    <location>
        <position position="185"/>
    </location>
    <ligand>
        <name>Mn(2+)</name>
        <dbReference type="ChEBI" id="CHEBI:29035"/>
        <label>2</label>
    </ligand>
</feature>
<dbReference type="PANTHER" id="PTHR11014">
    <property type="entry name" value="PEPTIDASE M20 FAMILY MEMBER"/>
    <property type="match status" value="1"/>
</dbReference>
<reference evidence="4" key="1">
    <citation type="submission" date="2017-09" db="EMBL/GenBank/DDBJ databases">
        <title>Brachybacterium sp. VM2412.</title>
        <authorList>
            <person name="Tak E.J."/>
            <person name="Bae J.-W."/>
        </authorList>
    </citation>
    <scope>NUCLEOTIDE SEQUENCE [LARGE SCALE GENOMIC DNA]</scope>
    <source>
        <strain evidence="4">VM2412</strain>
    </source>
</reference>
<feature type="binding site" evidence="1">
    <location>
        <position position="160"/>
    </location>
    <ligand>
        <name>Mn(2+)</name>
        <dbReference type="ChEBI" id="CHEBI:29035"/>
        <label>2</label>
    </ligand>
</feature>
<dbReference type="InterPro" id="IPR036264">
    <property type="entry name" value="Bact_exopeptidase_dim_dom"/>
</dbReference>
<proteinExistence type="predicted"/>
<keyword evidence="4" id="KW-1185">Reference proteome</keyword>
<dbReference type="Gene3D" id="3.40.630.10">
    <property type="entry name" value="Zn peptidases"/>
    <property type="match status" value="1"/>
</dbReference>
<dbReference type="PANTHER" id="PTHR11014:SF63">
    <property type="entry name" value="METALLOPEPTIDASE, PUTATIVE (AFU_ORTHOLOGUE AFUA_6G09600)-RELATED"/>
    <property type="match status" value="1"/>
</dbReference>
<evidence type="ECO:0000313" key="4">
    <source>
        <dbReference type="Proteomes" id="UP000218165"/>
    </source>
</evidence>
<feature type="binding site" evidence="1">
    <location>
        <position position="383"/>
    </location>
    <ligand>
        <name>Mn(2+)</name>
        <dbReference type="ChEBI" id="CHEBI:29035"/>
        <label>2</label>
    </ligand>
</feature>
<dbReference type="Pfam" id="PF07687">
    <property type="entry name" value="M20_dimer"/>
    <property type="match status" value="1"/>
</dbReference>
<dbReference type="Proteomes" id="UP000218165">
    <property type="component" value="Chromosome"/>
</dbReference>
<dbReference type="GO" id="GO:0016787">
    <property type="term" value="F:hydrolase activity"/>
    <property type="evidence" value="ECO:0007669"/>
    <property type="project" value="UniProtKB-KW"/>
</dbReference>
<dbReference type="InterPro" id="IPR017439">
    <property type="entry name" value="Amidohydrolase"/>
</dbReference>
<sequence>MEQTQQVLLGTAEQRSMLGPTGLIARTVAESEDALREVRRHLHRHPELSHQEHATTDVIEEHLRGLGLSPQRMAHTGLICDIPGEDPALGLMALRADMDALGIPELTTVAFRSRVDGVSHACGHDVHMSAVLGAATALVRVADAGGLRRGVRLVFQPAEEMHPCGALELIGQGVLEGVDSILALHCDPGVDVGHVGLKSGPITSATDPVKVLVRGAGGHTSRPHLTQDLVYALGSIATQLPAALNRRMDPRSGVNLTWGSIHAGSAFNAIPSSGTLEGTLRCLDHEAWDRAEELLETILADLVRPWGVEARVSHDRGVPPVSNAASSVDVLASAVQGVLGLDNLDPTAQSLGGEDFAWYLEKVPGALARLGTRTPGGRTYDLHMGDLMIDERAIGIGASVLAAACVQRDLLPV</sequence>
<evidence type="ECO:0000313" key="3">
    <source>
        <dbReference type="EMBL" id="ATG51525.1"/>
    </source>
</evidence>
<dbReference type="PIRSF" id="PIRSF005962">
    <property type="entry name" value="Pept_M20D_amidohydro"/>
    <property type="match status" value="1"/>
</dbReference>
<gene>
    <name evidence="3" type="ORF">CFK38_08290</name>
</gene>
<dbReference type="Gene3D" id="3.30.70.360">
    <property type="match status" value="1"/>
</dbReference>
<dbReference type="InterPro" id="IPR011650">
    <property type="entry name" value="Peptidase_M20_dimer"/>
</dbReference>
<dbReference type="RefSeq" id="WP_096802650.1">
    <property type="nucleotide sequence ID" value="NZ_CP023563.1"/>
</dbReference>
<dbReference type="GO" id="GO:0046872">
    <property type="term" value="F:metal ion binding"/>
    <property type="evidence" value="ECO:0007669"/>
    <property type="project" value="UniProtKB-KW"/>
</dbReference>
<accession>A0A291GMS4</accession>
<name>A0A291GMS4_9MICO</name>
<keyword evidence="1" id="KW-0479">Metal-binding</keyword>